<proteinExistence type="predicted"/>
<organism evidence="1 2">
    <name type="scientific">Collimonas pratensis</name>
    <dbReference type="NCBI Taxonomy" id="279113"/>
    <lineage>
        <taxon>Bacteria</taxon>
        <taxon>Pseudomonadati</taxon>
        <taxon>Pseudomonadota</taxon>
        <taxon>Betaproteobacteria</taxon>
        <taxon>Burkholderiales</taxon>
        <taxon>Oxalobacteraceae</taxon>
        <taxon>Collimonas</taxon>
    </lineage>
</organism>
<sequence length="137" mass="15117">MKFSPTTGCFYPDDIQYTSRPDDLIDISQQDFYLAMARQSCETFSVINGNVVVKPLPPPPPLTDAQLIDEATAKRDELLANAADSVAPLQDAVDLAIATSAETALLKSWKQYRVDVNRVQNQAEYPHVINWPVPPAA</sequence>
<dbReference type="RefSeq" id="WP_062113134.1">
    <property type="nucleotide sequence ID" value="NZ_CP013236.1"/>
</dbReference>
<evidence type="ECO:0000313" key="1">
    <source>
        <dbReference type="EMBL" id="AMP13687.1"/>
    </source>
</evidence>
<evidence type="ECO:0000313" key="2">
    <source>
        <dbReference type="Proteomes" id="UP000074914"/>
    </source>
</evidence>
<keyword evidence="2" id="KW-1185">Reference proteome</keyword>
<dbReference type="PANTHER" id="PTHR34413:SF2">
    <property type="entry name" value="PROPHAGE TAIL FIBER ASSEMBLY PROTEIN HOMOLOG TFAE-RELATED"/>
    <property type="match status" value="1"/>
</dbReference>
<name>A0ABN4MDS5_9BURK</name>
<dbReference type="InterPro" id="IPR003458">
    <property type="entry name" value="Phage_T4_Gp38_tail_assem"/>
</dbReference>
<dbReference type="Pfam" id="PF02413">
    <property type="entry name" value="Caudo_TAP"/>
    <property type="match status" value="1"/>
</dbReference>
<reference evidence="1 2" key="1">
    <citation type="submission" date="2015-11" db="EMBL/GenBank/DDBJ databases">
        <title>Exploring the genomic traits of fungus-feeding bacterial genus Collimonas.</title>
        <authorList>
            <person name="Song C."/>
            <person name="Schmidt R."/>
            <person name="de Jager V."/>
            <person name="Krzyzanowska D."/>
            <person name="Jongedijk E."/>
            <person name="Cankar K."/>
            <person name="Beekwilder J."/>
            <person name="van Veen A."/>
            <person name="de Boer W."/>
            <person name="van Veen J.A."/>
            <person name="Garbeva P."/>
        </authorList>
    </citation>
    <scope>NUCLEOTIDE SEQUENCE [LARGE SCALE GENOMIC DNA]</scope>
    <source>
        <strain evidence="1 2">Ter291</strain>
    </source>
</reference>
<dbReference type="Proteomes" id="UP000074914">
    <property type="component" value="Chromosome"/>
</dbReference>
<accession>A0ABN4MDS5</accession>
<dbReference type="PANTHER" id="PTHR34413">
    <property type="entry name" value="PROPHAGE TAIL FIBER ASSEMBLY PROTEIN HOMOLOG TFAE-RELATED-RELATED"/>
    <property type="match status" value="1"/>
</dbReference>
<gene>
    <name evidence="1" type="ORF">CPter291_1413</name>
</gene>
<dbReference type="InterPro" id="IPR051220">
    <property type="entry name" value="TFA_Chaperone"/>
</dbReference>
<protein>
    <submittedName>
        <fullName evidence="1">Caudovirales tail fiber assembly family protein</fullName>
    </submittedName>
</protein>
<dbReference type="EMBL" id="CP013236">
    <property type="protein sequence ID" value="AMP13687.1"/>
    <property type="molecule type" value="Genomic_DNA"/>
</dbReference>